<proteinExistence type="predicted"/>
<protein>
    <submittedName>
        <fullName evidence="1">Uncharacterized protein</fullName>
    </submittedName>
</protein>
<dbReference type="RefSeq" id="WP_012636975.1">
    <property type="nucleotide sequence ID" value="NC_011901.1"/>
</dbReference>
<dbReference type="AlphaFoldDB" id="B8GUX5"/>
<keyword evidence="2" id="KW-1185">Reference proteome</keyword>
<evidence type="ECO:0000313" key="1">
    <source>
        <dbReference type="EMBL" id="ACL71486.1"/>
    </source>
</evidence>
<dbReference type="OrthoDB" id="6981792at2"/>
<dbReference type="Proteomes" id="UP000002383">
    <property type="component" value="Chromosome"/>
</dbReference>
<sequence>MRQEKQIDVAGRTVTVKELTVAEIRAWLRGLDQAEAGGGMQDLVDLALMDDVSLSDIARMTSLRTAEIEELTPSEIGAVVAVCREVNPRFFGLQDRLRMVARRVAGRAVSTPAAEAEPLSSS</sequence>
<name>B8GUX5_THISH</name>
<dbReference type="HOGENOM" id="CLU_164841_0_0_6"/>
<accession>B8GUX5</accession>
<dbReference type="EMBL" id="CP001339">
    <property type="protein sequence ID" value="ACL71486.1"/>
    <property type="molecule type" value="Genomic_DNA"/>
</dbReference>
<dbReference type="eggNOG" id="ENOG502ZJW9">
    <property type="taxonomic scope" value="Bacteria"/>
</dbReference>
<dbReference type="KEGG" id="tgr:Tgr7_0388"/>
<evidence type="ECO:0000313" key="2">
    <source>
        <dbReference type="Proteomes" id="UP000002383"/>
    </source>
</evidence>
<organism evidence="1 2">
    <name type="scientific">Thioalkalivibrio sulfidiphilus (strain HL-EbGR7)</name>
    <dbReference type="NCBI Taxonomy" id="396588"/>
    <lineage>
        <taxon>Bacteria</taxon>
        <taxon>Pseudomonadati</taxon>
        <taxon>Pseudomonadota</taxon>
        <taxon>Gammaproteobacteria</taxon>
        <taxon>Chromatiales</taxon>
        <taxon>Ectothiorhodospiraceae</taxon>
        <taxon>Thioalkalivibrio</taxon>
    </lineage>
</organism>
<gene>
    <name evidence="1" type="ordered locus">Tgr7_0388</name>
</gene>
<dbReference type="STRING" id="396588.Tgr7_0388"/>
<reference evidence="1 2" key="1">
    <citation type="journal article" date="2011" name="Stand. Genomic Sci.">
        <title>Complete genome sequence of 'Thioalkalivibrio sulfidophilus' HL-EbGr7.</title>
        <authorList>
            <person name="Muyzer G."/>
            <person name="Sorokin D.Y."/>
            <person name="Mavromatis K."/>
            <person name="Lapidus A."/>
            <person name="Clum A."/>
            <person name="Ivanova N."/>
            <person name="Pati A."/>
            <person name="d'Haeseleer P."/>
            <person name="Woyke T."/>
            <person name="Kyrpides N.C."/>
        </authorList>
    </citation>
    <scope>NUCLEOTIDE SEQUENCE [LARGE SCALE GENOMIC DNA]</scope>
    <source>
        <strain evidence="1 2">HL-EbGR7</strain>
    </source>
</reference>